<name>A0A3N4HPV9_ASCIM</name>
<proteinExistence type="predicted"/>
<organism evidence="2 3">
    <name type="scientific">Ascobolus immersus RN42</name>
    <dbReference type="NCBI Taxonomy" id="1160509"/>
    <lineage>
        <taxon>Eukaryota</taxon>
        <taxon>Fungi</taxon>
        <taxon>Dikarya</taxon>
        <taxon>Ascomycota</taxon>
        <taxon>Pezizomycotina</taxon>
        <taxon>Pezizomycetes</taxon>
        <taxon>Pezizales</taxon>
        <taxon>Ascobolaceae</taxon>
        <taxon>Ascobolus</taxon>
    </lineage>
</organism>
<keyword evidence="3" id="KW-1185">Reference proteome</keyword>
<accession>A0A3N4HPV9</accession>
<dbReference type="InterPro" id="IPR027417">
    <property type="entry name" value="P-loop_NTPase"/>
</dbReference>
<evidence type="ECO:0000256" key="1">
    <source>
        <dbReference type="SAM" id="MobiDB-lite"/>
    </source>
</evidence>
<protein>
    <submittedName>
        <fullName evidence="2">Uncharacterized protein</fullName>
    </submittedName>
</protein>
<reference evidence="2 3" key="1">
    <citation type="journal article" date="2018" name="Nat. Ecol. Evol.">
        <title>Pezizomycetes genomes reveal the molecular basis of ectomycorrhizal truffle lifestyle.</title>
        <authorList>
            <person name="Murat C."/>
            <person name="Payen T."/>
            <person name="Noel B."/>
            <person name="Kuo A."/>
            <person name="Morin E."/>
            <person name="Chen J."/>
            <person name="Kohler A."/>
            <person name="Krizsan K."/>
            <person name="Balestrini R."/>
            <person name="Da Silva C."/>
            <person name="Montanini B."/>
            <person name="Hainaut M."/>
            <person name="Levati E."/>
            <person name="Barry K.W."/>
            <person name="Belfiori B."/>
            <person name="Cichocki N."/>
            <person name="Clum A."/>
            <person name="Dockter R.B."/>
            <person name="Fauchery L."/>
            <person name="Guy J."/>
            <person name="Iotti M."/>
            <person name="Le Tacon F."/>
            <person name="Lindquist E.A."/>
            <person name="Lipzen A."/>
            <person name="Malagnac F."/>
            <person name="Mello A."/>
            <person name="Molinier V."/>
            <person name="Miyauchi S."/>
            <person name="Poulain J."/>
            <person name="Riccioni C."/>
            <person name="Rubini A."/>
            <person name="Sitrit Y."/>
            <person name="Splivallo R."/>
            <person name="Traeger S."/>
            <person name="Wang M."/>
            <person name="Zifcakova L."/>
            <person name="Wipf D."/>
            <person name="Zambonelli A."/>
            <person name="Paolocci F."/>
            <person name="Nowrousian M."/>
            <person name="Ottonello S."/>
            <person name="Baldrian P."/>
            <person name="Spatafora J.W."/>
            <person name="Henrissat B."/>
            <person name="Nagy L.G."/>
            <person name="Aury J.M."/>
            <person name="Wincker P."/>
            <person name="Grigoriev I.V."/>
            <person name="Bonfante P."/>
            <person name="Martin F.M."/>
        </authorList>
    </citation>
    <scope>NUCLEOTIDE SEQUENCE [LARGE SCALE GENOMIC DNA]</scope>
    <source>
        <strain evidence="2 3">RN42</strain>
    </source>
</reference>
<dbReference type="EMBL" id="ML119765">
    <property type="protein sequence ID" value="RPA75347.1"/>
    <property type="molecule type" value="Genomic_DNA"/>
</dbReference>
<dbReference type="SUPFAM" id="SSF52540">
    <property type="entry name" value="P-loop containing nucleoside triphosphate hydrolases"/>
    <property type="match status" value="1"/>
</dbReference>
<evidence type="ECO:0000313" key="3">
    <source>
        <dbReference type="Proteomes" id="UP000275078"/>
    </source>
</evidence>
<gene>
    <name evidence="2" type="ORF">BJ508DRAFT_339010</name>
</gene>
<sequence>MAQPKTNLETIPILLSSVPSNLPESDKPADHAPISRLPLPDWAACDPNILRQWSPRLPTINALYNHWKTHRVLHMVSPNSSGKSTLCTLLAAYLRHIYPNDKIIMTSSLAYSSLRGIARLQDVLKREGVEEDPLKAGHVWLVVDDSQETYADKELWSWIKNVLPMAGEEGLRVLMVCEYGALGDGIKGEDIPVLRNEMCRIGMRATETVPIGVALSREEMEDMVVRYGQHPMGPKQQGFRFSEELVQWIWEWSGGHAGVVEALCKGLCEGLPEKDGGMIGKEDIHTAFPGGVGRCIVERKYHCLRGIPRDWHVYDNEEGMAVIEMCESYNLVVRNVSEMDAKEDEGLLKCWRRGCFEATVEGEEVRFRFVTKVHRMCAEYLLRWYAGDFARDGAVMYLTKEECLGLLKKPVGDDGDIELQAGRYVRARRRTSPGKTAESEEVQVAEGES</sequence>
<dbReference type="OrthoDB" id="5424500at2759"/>
<dbReference type="AlphaFoldDB" id="A0A3N4HPV9"/>
<dbReference type="STRING" id="1160509.A0A3N4HPV9"/>
<feature type="region of interest" description="Disordered" evidence="1">
    <location>
        <begin position="428"/>
        <end position="449"/>
    </location>
</feature>
<dbReference type="Proteomes" id="UP000275078">
    <property type="component" value="Unassembled WGS sequence"/>
</dbReference>
<evidence type="ECO:0000313" key="2">
    <source>
        <dbReference type="EMBL" id="RPA75347.1"/>
    </source>
</evidence>
<feature type="compositionally biased region" description="Acidic residues" evidence="1">
    <location>
        <begin position="439"/>
        <end position="449"/>
    </location>
</feature>